<reference evidence="1" key="1">
    <citation type="submission" date="2021-04" db="EMBL/GenBank/DDBJ databases">
        <title>Pseudonocardia sp. nov., isolated from sandy soil of mangrove forest.</title>
        <authorList>
            <person name="Zan Z."/>
            <person name="Huang R."/>
            <person name="Liu W."/>
        </authorList>
    </citation>
    <scope>NUCLEOTIDE SEQUENCE</scope>
    <source>
        <strain evidence="1">S2-4</strain>
    </source>
</reference>
<sequence>MRGTEIAFVEHGQYCLGHPGAVLPFLEPGAPANRLLLPSASDQGGVVVQTGTIDGPVSVTVETFDQPPATAPDGAEWERVEDLVAVSKGDRLLAVVEADMLEDVPEFAVAPGDRYHVRLSVRGFDAGRAAHTLDTDDEPVEHHLVQLWQEP</sequence>
<evidence type="ECO:0000313" key="2">
    <source>
        <dbReference type="Proteomes" id="UP001165283"/>
    </source>
</evidence>
<gene>
    <name evidence="1" type="ORF">KDL28_31930</name>
</gene>
<evidence type="ECO:0008006" key="3">
    <source>
        <dbReference type="Google" id="ProtNLM"/>
    </source>
</evidence>
<protein>
    <recommendedName>
        <fullName evidence="3">Immunity protein 21 of polymorphic toxin system</fullName>
    </recommendedName>
</protein>
<name>A0ABT1A9T7_9PSEU</name>
<dbReference type="EMBL" id="JAGSOV010000069">
    <property type="protein sequence ID" value="MCO1659690.1"/>
    <property type="molecule type" value="Genomic_DNA"/>
</dbReference>
<keyword evidence="2" id="KW-1185">Reference proteome</keyword>
<proteinExistence type="predicted"/>
<dbReference type="Proteomes" id="UP001165283">
    <property type="component" value="Unassembled WGS sequence"/>
</dbReference>
<accession>A0ABT1A9T7</accession>
<dbReference type="RefSeq" id="WP_252444596.1">
    <property type="nucleotide sequence ID" value="NZ_JAGSOV010000069.1"/>
</dbReference>
<organism evidence="1 2">
    <name type="scientific">Pseudonocardia humida</name>
    <dbReference type="NCBI Taxonomy" id="2800819"/>
    <lineage>
        <taxon>Bacteria</taxon>
        <taxon>Bacillati</taxon>
        <taxon>Actinomycetota</taxon>
        <taxon>Actinomycetes</taxon>
        <taxon>Pseudonocardiales</taxon>
        <taxon>Pseudonocardiaceae</taxon>
        <taxon>Pseudonocardia</taxon>
    </lineage>
</organism>
<evidence type="ECO:0000313" key="1">
    <source>
        <dbReference type="EMBL" id="MCO1659690.1"/>
    </source>
</evidence>
<comment type="caution">
    <text evidence="1">The sequence shown here is derived from an EMBL/GenBank/DDBJ whole genome shotgun (WGS) entry which is preliminary data.</text>
</comment>